<feature type="domain" description="DinB-like" evidence="1">
    <location>
        <begin position="33"/>
        <end position="166"/>
    </location>
</feature>
<evidence type="ECO:0000259" key="1">
    <source>
        <dbReference type="Pfam" id="PF12867"/>
    </source>
</evidence>
<dbReference type="SUPFAM" id="SSF109854">
    <property type="entry name" value="DinB/YfiT-like putative metalloenzymes"/>
    <property type="match status" value="1"/>
</dbReference>
<dbReference type="Pfam" id="PF12867">
    <property type="entry name" value="DinB_2"/>
    <property type="match status" value="1"/>
</dbReference>
<sequence length="171" mass="20029">MKVSELELPEGNPYYKKYIDTLGDVELMDIMTRQLTNFPQFIKSIPQEKSRHAYAEGKWTIAEVFQHIADTERIFQYRALRFSRNDFTPLMGFEQDDYVPESFANKKSIEEIITEYKAVRSSTLSLFSWFNDEVLKREGTASGMPMSVAALGFMICGHQKHHRNVIRERYL</sequence>
<dbReference type="Gene3D" id="1.20.120.450">
    <property type="entry name" value="dinb family like domain"/>
    <property type="match status" value="1"/>
</dbReference>
<gene>
    <name evidence="2" type="ORF">MNBD_BACTEROID03-2844</name>
</gene>
<evidence type="ECO:0000313" key="2">
    <source>
        <dbReference type="EMBL" id="VAW17391.1"/>
    </source>
</evidence>
<dbReference type="InterPro" id="IPR034660">
    <property type="entry name" value="DinB/YfiT-like"/>
</dbReference>
<name>A0A3B0TFK3_9ZZZZ</name>
<dbReference type="AlphaFoldDB" id="A0A3B0TFK3"/>
<reference evidence="2" key="1">
    <citation type="submission" date="2018-06" db="EMBL/GenBank/DDBJ databases">
        <authorList>
            <person name="Zhirakovskaya E."/>
        </authorList>
    </citation>
    <scope>NUCLEOTIDE SEQUENCE</scope>
</reference>
<dbReference type="InterPro" id="IPR024775">
    <property type="entry name" value="DinB-like"/>
</dbReference>
<proteinExistence type="predicted"/>
<protein>
    <recommendedName>
        <fullName evidence="1">DinB-like domain-containing protein</fullName>
    </recommendedName>
</protein>
<accession>A0A3B0TFK3</accession>
<dbReference type="EMBL" id="UOEL01000143">
    <property type="protein sequence ID" value="VAW17391.1"/>
    <property type="molecule type" value="Genomic_DNA"/>
</dbReference>
<organism evidence="2">
    <name type="scientific">hydrothermal vent metagenome</name>
    <dbReference type="NCBI Taxonomy" id="652676"/>
    <lineage>
        <taxon>unclassified sequences</taxon>
        <taxon>metagenomes</taxon>
        <taxon>ecological metagenomes</taxon>
    </lineage>
</organism>